<feature type="non-terminal residue" evidence="2">
    <location>
        <position position="160"/>
    </location>
</feature>
<organism evidence="2 3">
    <name type="scientific">Brassica napus</name>
    <name type="common">Rape</name>
    <dbReference type="NCBI Taxonomy" id="3708"/>
    <lineage>
        <taxon>Eukaryota</taxon>
        <taxon>Viridiplantae</taxon>
        <taxon>Streptophyta</taxon>
        <taxon>Embryophyta</taxon>
        <taxon>Tracheophyta</taxon>
        <taxon>Spermatophyta</taxon>
        <taxon>Magnoliopsida</taxon>
        <taxon>eudicotyledons</taxon>
        <taxon>Gunneridae</taxon>
        <taxon>Pentapetalae</taxon>
        <taxon>rosids</taxon>
        <taxon>malvids</taxon>
        <taxon>Brassicales</taxon>
        <taxon>Brassicaceae</taxon>
        <taxon>Brassiceae</taxon>
        <taxon>Brassica</taxon>
    </lineage>
</organism>
<evidence type="ECO:0000313" key="2">
    <source>
        <dbReference type="EMBL" id="KAH0922402.1"/>
    </source>
</evidence>
<proteinExistence type="predicted"/>
<reference evidence="2 3" key="1">
    <citation type="submission" date="2021-05" db="EMBL/GenBank/DDBJ databases">
        <title>Genome Assembly of Synthetic Allotetraploid Brassica napus Reveals Homoeologous Exchanges between Subgenomes.</title>
        <authorList>
            <person name="Davis J.T."/>
        </authorList>
    </citation>
    <scope>NUCLEOTIDE SEQUENCE [LARGE SCALE GENOMIC DNA]</scope>
    <source>
        <strain evidence="3">cv. Da-Ae</strain>
        <tissue evidence="2">Seedling</tissue>
    </source>
</reference>
<accession>A0ABQ8D045</accession>
<sequence>MVDSLNKALSILLTSPNIRLSFIVQRVRQGIENNKAESYVRLTRLTSNIDKGKGHEDKGPYKLLRISSNNETDDVSSFSSHSTYSAPNLISTGASLREPEPGKDADEASFVEKESNVEAPTIASEEAAGLEDVIKECWGSREELQNNTKERINRCRRGIL</sequence>
<dbReference type="Proteomes" id="UP000824890">
    <property type="component" value="Unassembled WGS sequence"/>
</dbReference>
<gene>
    <name evidence="2" type="ORF">HID58_022420</name>
</gene>
<name>A0ABQ8D045_BRANA</name>
<dbReference type="EMBL" id="JAGKQM010000006">
    <property type="protein sequence ID" value="KAH0922402.1"/>
    <property type="molecule type" value="Genomic_DNA"/>
</dbReference>
<feature type="compositionally biased region" description="Basic and acidic residues" evidence="1">
    <location>
        <begin position="97"/>
        <end position="116"/>
    </location>
</feature>
<evidence type="ECO:0000256" key="1">
    <source>
        <dbReference type="SAM" id="MobiDB-lite"/>
    </source>
</evidence>
<keyword evidence="3" id="KW-1185">Reference proteome</keyword>
<comment type="caution">
    <text evidence="2">The sequence shown here is derived from an EMBL/GenBank/DDBJ whole genome shotgun (WGS) entry which is preliminary data.</text>
</comment>
<evidence type="ECO:0000313" key="3">
    <source>
        <dbReference type="Proteomes" id="UP000824890"/>
    </source>
</evidence>
<feature type="region of interest" description="Disordered" evidence="1">
    <location>
        <begin position="91"/>
        <end position="120"/>
    </location>
</feature>
<protein>
    <submittedName>
        <fullName evidence="2">Uncharacterized protein</fullName>
    </submittedName>
</protein>